<keyword evidence="1" id="KW-0805">Transcription regulation</keyword>
<proteinExistence type="predicted"/>
<dbReference type="InterPro" id="IPR036388">
    <property type="entry name" value="WH-like_DNA-bd_sf"/>
</dbReference>
<evidence type="ECO:0000256" key="2">
    <source>
        <dbReference type="ARBA" id="ARBA00023125"/>
    </source>
</evidence>
<dbReference type="OrthoDB" id="9807558at2"/>
<keyword evidence="3" id="KW-0804">Transcription</keyword>
<dbReference type="InterPro" id="IPR029016">
    <property type="entry name" value="GAF-like_dom_sf"/>
</dbReference>
<dbReference type="InterPro" id="IPR005471">
    <property type="entry name" value="Tscrpt_reg_IclR_N"/>
</dbReference>
<evidence type="ECO:0000256" key="3">
    <source>
        <dbReference type="ARBA" id="ARBA00023163"/>
    </source>
</evidence>
<dbReference type="AlphaFoldDB" id="A0A7C8BMU7"/>
<dbReference type="Pfam" id="PF01614">
    <property type="entry name" value="IclR_C"/>
    <property type="match status" value="1"/>
</dbReference>
<name>A0A7C8BMU7_9MICO</name>
<dbReference type="Gene3D" id="1.10.10.10">
    <property type="entry name" value="Winged helix-like DNA-binding domain superfamily/Winged helix DNA-binding domain"/>
    <property type="match status" value="1"/>
</dbReference>
<dbReference type="SUPFAM" id="SSF55781">
    <property type="entry name" value="GAF domain-like"/>
    <property type="match status" value="1"/>
</dbReference>
<evidence type="ECO:0000259" key="4">
    <source>
        <dbReference type="PROSITE" id="PS51077"/>
    </source>
</evidence>
<evidence type="ECO:0000256" key="1">
    <source>
        <dbReference type="ARBA" id="ARBA00023015"/>
    </source>
</evidence>
<evidence type="ECO:0000259" key="5">
    <source>
        <dbReference type="PROSITE" id="PS51078"/>
    </source>
</evidence>
<dbReference type="Gene3D" id="3.30.450.40">
    <property type="match status" value="1"/>
</dbReference>
<accession>A0A7C8BMU7</accession>
<sequence length="266" mass="28567">MNDDHAAQTGTQSLDRALRLLHLIADADAPCGTGELSRRAGLTRPTAHRLLQGLHHAGMVSRADATEPVTGSHRTARWELGPQLAVLGTLAAARRPLPRLARPLLQRIAQATGESAFLSVLRGHTTVCVAEEEGWYPMRSYVLHVGSRFPVGVGTAGMAFAGLLDADELDRALAATRAGRVELGPAFDDDRVRVRAERTRRLGWAWNPGLIVAGSHGVGVAVREPGAPAWALSVTGVEQRFADGRAERLAETLLEAATELRERLAR</sequence>
<feature type="domain" description="HTH iclR-type" evidence="4">
    <location>
        <begin position="11"/>
        <end position="82"/>
    </location>
</feature>
<organism evidence="6 7">
    <name type="scientific">Pseudoclavibacter caeni</name>
    <dbReference type="NCBI Taxonomy" id="908846"/>
    <lineage>
        <taxon>Bacteria</taxon>
        <taxon>Bacillati</taxon>
        <taxon>Actinomycetota</taxon>
        <taxon>Actinomycetes</taxon>
        <taxon>Micrococcales</taxon>
        <taxon>Microbacteriaceae</taxon>
        <taxon>Pseudoclavibacter</taxon>
    </lineage>
</organism>
<dbReference type="PROSITE" id="PS51078">
    <property type="entry name" value="ICLR_ED"/>
    <property type="match status" value="1"/>
</dbReference>
<dbReference type="PANTHER" id="PTHR30136">
    <property type="entry name" value="HELIX-TURN-HELIX TRANSCRIPTIONAL REGULATOR, ICLR FAMILY"/>
    <property type="match status" value="1"/>
</dbReference>
<dbReference type="Pfam" id="PF09339">
    <property type="entry name" value="HTH_IclR"/>
    <property type="match status" value="1"/>
</dbReference>
<gene>
    <name evidence="6" type="ORF">F8O02_07270</name>
</gene>
<dbReference type="SMART" id="SM00346">
    <property type="entry name" value="HTH_ICLR"/>
    <property type="match status" value="1"/>
</dbReference>
<dbReference type="GO" id="GO:0003700">
    <property type="term" value="F:DNA-binding transcription factor activity"/>
    <property type="evidence" value="ECO:0007669"/>
    <property type="project" value="TreeGrafter"/>
</dbReference>
<reference evidence="6 7" key="1">
    <citation type="submission" date="2019-09" db="EMBL/GenBank/DDBJ databases">
        <title>Phylogeny of genus Pseudoclavibacter and closely related genus.</title>
        <authorList>
            <person name="Li Y."/>
        </authorList>
    </citation>
    <scope>NUCLEOTIDE SEQUENCE [LARGE SCALE GENOMIC DNA]</scope>
    <source>
        <strain evidence="6 7">JCM 16921</strain>
    </source>
</reference>
<keyword evidence="7" id="KW-1185">Reference proteome</keyword>
<dbReference type="PROSITE" id="PS51077">
    <property type="entry name" value="HTH_ICLR"/>
    <property type="match status" value="1"/>
</dbReference>
<dbReference type="RefSeq" id="WP_158036586.1">
    <property type="nucleotide sequence ID" value="NZ_BAAAZV010000011.1"/>
</dbReference>
<dbReference type="EMBL" id="WBKA01000005">
    <property type="protein sequence ID" value="KAB1631733.1"/>
    <property type="molecule type" value="Genomic_DNA"/>
</dbReference>
<dbReference type="PANTHER" id="PTHR30136:SF39">
    <property type="entry name" value="TRANSCRIPTIONAL REGULATORY PROTEIN"/>
    <property type="match status" value="1"/>
</dbReference>
<dbReference type="InterPro" id="IPR036390">
    <property type="entry name" value="WH_DNA-bd_sf"/>
</dbReference>
<evidence type="ECO:0000313" key="7">
    <source>
        <dbReference type="Proteomes" id="UP000481339"/>
    </source>
</evidence>
<keyword evidence="2" id="KW-0238">DNA-binding</keyword>
<protein>
    <submittedName>
        <fullName evidence="6">IclR family transcriptional regulator</fullName>
    </submittedName>
</protein>
<dbReference type="SUPFAM" id="SSF46785">
    <property type="entry name" value="Winged helix' DNA-binding domain"/>
    <property type="match status" value="1"/>
</dbReference>
<feature type="domain" description="IclR-ED" evidence="5">
    <location>
        <begin position="83"/>
        <end position="266"/>
    </location>
</feature>
<comment type="caution">
    <text evidence="6">The sequence shown here is derived from an EMBL/GenBank/DDBJ whole genome shotgun (WGS) entry which is preliminary data.</text>
</comment>
<dbReference type="InterPro" id="IPR014757">
    <property type="entry name" value="Tscrpt_reg_IclR_C"/>
</dbReference>
<evidence type="ECO:0000313" key="6">
    <source>
        <dbReference type="EMBL" id="KAB1631733.1"/>
    </source>
</evidence>
<dbReference type="GO" id="GO:0045892">
    <property type="term" value="P:negative regulation of DNA-templated transcription"/>
    <property type="evidence" value="ECO:0007669"/>
    <property type="project" value="TreeGrafter"/>
</dbReference>
<dbReference type="InterPro" id="IPR050707">
    <property type="entry name" value="HTH_MetabolicPath_Reg"/>
</dbReference>
<dbReference type="Proteomes" id="UP000481339">
    <property type="component" value="Unassembled WGS sequence"/>
</dbReference>
<dbReference type="GO" id="GO:0003677">
    <property type="term" value="F:DNA binding"/>
    <property type="evidence" value="ECO:0007669"/>
    <property type="project" value="UniProtKB-KW"/>
</dbReference>